<dbReference type="OrthoDB" id="8420889at2"/>
<reference evidence="2" key="1">
    <citation type="submission" date="2015-07" db="EMBL/GenBank/DDBJ databases">
        <title>Whole genome sequence of an Ensifer adhaerens strain isolated from a cave pool in the Wind Cave National Park.</title>
        <authorList>
            <person name="Eng W.W.H."/>
            <person name="Gan H.M."/>
            <person name="Barton H.A."/>
            <person name="Savka M.A."/>
        </authorList>
    </citation>
    <scope>NUCLEOTIDE SEQUENCE [LARGE SCALE GENOMIC DNA]</scope>
    <source>
        <strain evidence="2">SD006</strain>
    </source>
</reference>
<sequence>MSNTRNPPVTDVVEMREALTEWCAKNNCTQSDPPANKIALRIFDVASGKKLNRAEILALLSNG</sequence>
<dbReference type="AlphaFoldDB" id="A0A0L8C1W5"/>
<evidence type="ECO:0000313" key="1">
    <source>
        <dbReference type="EMBL" id="KOF20784.1"/>
    </source>
</evidence>
<dbReference type="PATRIC" id="fig|106592.7.peg.2611"/>
<dbReference type="Proteomes" id="UP000037425">
    <property type="component" value="Unassembled WGS sequence"/>
</dbReference>
<dbReference type="RefSeq" id="WP_053247713.1">
    <property type="nucleotide sequence ID" value="NZ_LGAP01000002.1"/>
</dbReference>
<gene>
    <name evidence="1" type="ORF">AC244_04930</name>
</gene>
<protein>
    <submittedName>
        <fullName evidence="1">Uncharacterized protein</fullName>
    </submittedName>
</protein>
<dbReference type="EMBL" id="LGAP01000002">
    <property type="protein sequence ID" value="KOF20784.1"/>
    <property type="molecule type" value="Genomic_DNA"/>
</dbReference>
<proteinExistence type="predicted"/>
<name>A0A0L8C1W5_ENSAD</name>
<accession>A0A0L8C1W5</accession>
<organism evidence="1 2">
    <name type="scientific">Ensifer adhaerens</name>
    <name type="common">Sinorhizobium morelense</name>
    <dbReference type="NCBI Taxonomy" id="106592"/>
    <lineage>
        <taxon>Bacteria</taxon>
        <taxon>Pseudomonadati</taxon>
        <taxon>Pseudomonadota</taxon>
        <taxon>Alphaproteobacteria</taxon>
        <taxon>Hyphomicrobiales</taxon>
        <taxon>Rhizobiaceae</taxon>
        <taxon>Sinorhizobium/Ensifer group</taxon>
        <taxon>Ensifer</taxon>
    </lineage>
</organism>
<comment type="caution">
    <text evidence="1">The sequence shown here is derived from an EMBL/GenBank/DDBJ whole genome shotgun (WGS) entry which is preliminary data.</text>
</comment>
<evidence type="ECO:0000313" key="2">
    <source>
        <dbReference type="Proteomes" id="UP000037425"/>
    </source>
</evidence>